<reference evidence="1" key="1">
    <citation type="journal article" date="2014" name="Front. Microbiol.">
        <title>High frequency of phylogenetically diverse reductive dehalogenase-homologous genes in deep subseafloor sedimentary metagenomes.</title>
        <authorList>
            <person name="Kawai M."/>
            <person name="Futagami T."/>
            <person name="Toyoda A."/>
            <person name="Takaki Y."/>
            <person name="Nishi S."/>
            <person name="Hori S."/>
            <person name="Arai W."/>
            <person name="Tsubouchi T."/>
            <person name="Morono Y."/>
            <person name="Uchiyama I."/>
            <person name="Ito T."/>
            <person name="Fujiyama A."/>
            <person name="Inagaki F."/>
            <person name="Takami H."/>
        </authorList>
    </citation>
    <scope>NUCLEOTIDE SEQUENCE</scope>
    <source>
        <strain evidence="1">Expedition CK06-06</strain>
    </source>
</reference>
<protein>
    <submittedName>
        <fullName evidence="1">Uncharacterized protein</fullName>
    </submittedName>
</protein>
<comment type="caution">
    <text evidence="1">The sequence shown here is derived from an EMBL/GenBank/DDBJ whole genome shotgun (WGS) entry which is preliminary data.</text>
</comment>
<evidence type="ECO:0000313" key="1">
    <source>
        <dbReference type="EMBL" id="GAH89285.1"/>
    </source>
</evidence>
<organism evidence="1">
    <name type="scientific">marine sediment metagenome</name>
    <dbReference type="NCBI Taxonomy" id="412755"/>
    <lineage>
        <taxon>unclassified sequences</taxon>
        <taxon>metagenomes</taxon>
        <taxon>ecological metagenomes</taxon>
    </lineage>
</organism>
<gene>
    <name evidence="1" type="ORF">S03H2_56759</name>
</gene>
<dbReference type="AlphaFoldDB" id="X1K6M7"/>
<proteinExistence type="predicted"/>
<dbReference type="EMBL" id="BARU01036337">
    <property type="protein sequence ID" value="GAH89285.1"/>
    <property type="molecule type" value="Genomic_DNA"/>
</dbReference>
<name>X1K6M7_9ZZZZ</name>
<accession>X1K6M7</accession>
<feature type="non-terminal residue" evidence="1">
    <location>
        <position position="31"/>
    </location>
</feature>
<sequence>MPNGVNNYVDVLEEEDISQLISIILISLGKL</sequence>